<evidence type="ECO:0000256" key="10">
    <source>
        <dbReference type="ARBA" id="ARBA00022989"/>
    </source>
</evidence>
<dbReference type="PANTHER" id="PTHR12886:SF0">
    <property type="entry name" value="GPI MANNOSYLTRANSFERASE 1"/>
    <property type="match status" value="1"/>
</dbReference>
<sequence length="421" mass="47036">MLDRLAKLPFPLILLLSASLHAALIIYGDWHDAHSPLKYTDIDYHVFTDAARFVVRPEESGYAGGWLAKRLGLALGDPYYRSTFRYTPLLALLLTPNVLLHPAWGKLLFTLSDVLISLQLQRLLPVGSSVNYVTLLWTLNPFPLNISTRGSSEALIGLAVMSSLYLLKRGNLIGSGIMLGLATHLKIYPFVYGIATLSWLARDKGWKGWISRQTCLFTAASAGTFFALGAIMYSIWGRPFLDHTYLYHVTRQDHRHNFSPFFYLAYLTYGSSISRLSSIVGFVPQLLLTIGLGAKFGSRDVAGAWAAQTAAFVLLNKVCTSQYFMWYLWFLPLVIPRLRVSRTESVALLILWIGSQACISSPHDSSAAWLAIAFQLEFNGQAVYLRLWVAGLGFVVSNAVVLGRLITLYDWDSQEPRTKVE</sequence>
<dbReference type="EC" id="2.4.1.-" evidence="13"/>
<proteinExistence type="inferred from homology"/>
<dbReference type="UniPathway" id="UPA00196"/>
<dbReference type="AlphaFoldDB" id="A0A165CPP5"/>
<evidence type="ECO:0000256" key="8">
    <source>
        <dbReference type="ARBA" id="ARBA00022692"/>
    </source>
</evidence>
<evidence type="ECO:0000256" key="3">
    <source>
        <dbReference type="ARBA" id="ARBA00011071"/>
    </source>
</evidence>
<keyword evidence="15" id="KW-1185">Reference proteome</keyword>
<dbReference type="GO" id="GO:0006506">
    <property type="term" value="P:GPI anchor biosynthetic process"/>
    <property type="evidence" value="ECO:0007669"/>
    <property type="project" value="UniProtKB-UniPathway"/>
</dbReference>
<comment type="function">
    <text evidence="12 13">Mannosyltransferase involved in glycosylphosphatidylinositol-anchor biosynthesis. Transfers the first alpha-1,4-mannose to GlcN-acyl-PI during GPI precursor assembly. Required for cell wall integrity.</text>
</comment>
<keyword evidence="7 13" id="KW-0808">Transferase</keyword>
<feature type="transmembrane region" description="Helical" evidence="13">
    <location>
        <begin position="216"/>
        <end position="236"/>
    </location>
</feature>
<evidence type="ECO:0000256" key="6">
    <source>
        <dbReference type="ARBA" id="ARBA00022676"/>
    </source>
</evidence>
<keyword evidence="10 13" id="KW-1133">Transmembrane helix</keyword>
<keyword evidence="11 13" id="KW-0472">Membrane</keyword>
<comment type="pathway">
    <text evidence="2 13">Glycolipid biosynthesis; glycosylphosphatidylinositol-anchor biosynthesis.</text>
</comment>
<accession>A0A165CPP5</accession>
<evidence type="ECO:0000256" key="1">
    <source>
        <dbReference type="ARBA" id="ARBA00004477"/>
    </source>
</evidence>
<keyword evidence="5 13" id="KW-0337">GPI-anchor biosynthesis</keyword>
<evidence type="ECO:0000256" key="5">
    <source>
        <dbReference type="ARBA" id="ARBA00022502"/>
    </source>
</evidence>
<feature type="transmembrane region" description="Helical" evidence="13">
    <location>
        <begin position="383"/>
        <end position="409"/>
    </location>
</feature>
<dbReference type="Proteomes" id="UP000076842">
    <property type="component" value="Unassembled WGS sequence"/>
</dbReference>
<organism evidence="14 15">
    <name type="scientific">Calocera cornea HHB12733</name>
    <dbReference type="NCBI Taxonomy" id="1353952"/>
    <lineage>
        <taxon>Eukaryota</taxon>
        <taxon>Fungi</taxon>
        <taxon>Dikarya</taxon>
        <taxon>Basidiomycota</taxon>
        <taxon>Agaricomycotina</taxon>
        <taxon>Dacrymycetes</taxon>
        <taxon>Dacrymycetales</taxon>
        <taxon>Dacrymycetaceae</taxon>
        <taxon>Calocera</taxon>
    </lineage>
</organism>
<dbReference type="GO" id="GO:0004376">
    <property type="term" value="F:GPI mannosyltransferase activity"/>
    <property type="evidence" value="ECO:0007669"/>
    <property type="project" value="InterPro"/>
</dbReference>
<dbReference type="STRING" id="1353952.A0A165CPP5"/>
<dbReference type="OrthoDB" id="1741594at2759"/>
<comment type="subcellular location">
    <subcellularLocation>
        <location evidence="1 13">Endoplasmic reticulum membrane</location>
        <topology evidence="1 13">Multi-pass membrane protein</topology>
    </subcellularLocation>
</comment>
<comment type="similarity">
    <text evidence="3 13">Belongs to the PIGM family.</text>
</comment>
<dbReference type="EMBL" id="KV424122">
    <property type="protein sequence ID" value="KZT51159.1"/>
    <property type="molecule type" value="Genomic_DNA"/>
</dbReference>
<dbReference type="InterPro" id="IPR007704">
    <property type="entry name" value="PIG-M"/>
</dbReference>
<keyword evidence="6 13" id="KW-0328">Glycosyltransferase</keyword>
<evidence type="ECO:0000313" key="14">
    <source>
        <dbReference type="EMBL" id="KZT51159.1"/>
    </source>
</evidence>
<dbReference type="PANTHER" id="PTHR12886">
    <property type="entry name" value="PIG-M MANNOSYLTRANSFERASE"/>
    <property type="match status" value="1"/>
</dbReference>
<gene>
    <name evidence="14" type="ORF">CALCODRAFT_443450</name>
</gene>
<dbReference type="GO" id="GO:0051751">
    <property type="term" value="F:alpha-1,4-mannosyltransferase activity"/>
    <property type="evidence" value="ECO:0007669"/>
    <property type="project" value="InterPro"/>
</dbReference>
<name>A0A165CPP5_9BASI</name>
<dbReference type="FunCoup" id="A0A165CPP5">
    <property type="interactions" value="293"/>
</dbReference>
<evidence type="ECO:0000256" key="11">
    <source>
        <dbReference type="ARBA" id="ARBA00023136"/>
    </source>
</evidence>
<evidence type="ECO:0000256" key="9">
    <source>
        <dbReference type="ARBA" id="ARBA00022824"/>
    </source>
</evidence>
<keyword evidence="9 13" id="KW-0256">Endoplasmic reticulum</keyword>
<dbReference type="GO" id="GO:0005789">
    <property type="term" value="C:endoplasmic reticulum membrane"/>
    <property type="evidence" value="ECO:0007669"/>
    <property type="project" value="UniProtKB-SubCell"/>
</dbReference>
<comment type="caution">
    <text evidence="13">Lacks conserved residue(s) required for the propagation of feature annotation.</text>
</comment>
<feature type="transmembrane region" description="Helical" evidence="13">
    <location>
        <begin position="261"/>
        <end position="290"/>
    </location>
</feature>
<evidence type="ECO:0000256" key="13">
    <source>
        <dbReference type="RuleBase" id="RU365064"/>
    </source>
</evidence>
<dbReference type="InParanoid" id="A0A165CPP5"/>
<evidence type="ECO:0000256" key="2">
    <source>
        <dbReference type="ARBA" id="ARBA00004687"/>
    </source>
</evidence>
<keyword evidence="8 13" id="KW-0812">Transmembrane</keyword>
<dbReference type="GO" id="GO:1990529">
    <property type="term" value="C:glycosylphosphatidylinositol-mannosyltransferase I complex"/>
    <property type="evidence" value="ECO:0007669"/>
    <property type="project" value="TreeGrafter"/>
</dbReference>
<reference evidence="14 15" key="1">
    <citation type="journal article" date="2016" name="Mol. Biol. Evol.">
        <title>Comparative Genomics of Early-Diverging Mushroom-Forming Fungi Provides Insights into the Origins of Lignocellulose Decay Capabilities.</title>
        <authorList>
            <person name="Nagy L.G."/>
            <person name="Riley R."/>
            <person name="Tritt A."/>
            <person name="Adam C."/>
            <person name="Daum C."/>
            <person name="Floudas D."/>
            <person name="Sun H."/>
            <person name="Yadav J.S."/>
            <person name="Pangilinan J."/>
            <person name="Larsson K.H."/>
            <person name="Matsuura K."/>
            <person name="Barry K."/>
            <person name="Labutti K."/>
            <person name="Kuo R."/>
            <person name="Ohm R.A."/>
            <person name="Bhattacharya S.S."/>
            <person name="Shirouzu T."/>
            <person name="Yoshinaga Y."/>
            <person name="Martin F.M."/>
            <person name="Grigoriev I.V."/>
            <person name="Hibbett D.S."/>
        </authorList>
    </citation>
    <scope>NUCLEOTIDE SEQUENCE [LARGE SCALE GENOMIC DNA]</scope>
    <source>
        <strain evidence="14 15">HHB12733</strain>
    </source>
</reference>
<feature type="transmembrane region" description="Helical" evidence="13">
    <location>
        <begin position="179"/>
        <end position="201"/>
    </location>
</feature>
<protein>
    <recommendedName>
        <fullName evidence="4 13">GPI mannosyltransferase 1</fullName>
        <ecNumber evidence="13">2.4.1.-</ecNumber>
    </recommendedName>
    <alternativeName>
        <fullName evidence="13">GPI mannosyltransferase I</fullName>
    </alternativeName>
</protein>
<evidence type="ECO:0000256" key="12">
    <source>
        <dbReference type="ARBA" id="ARBA00025399"/>
    </source>
</evidence>
<evidence type="ECO:0000256" key="4">
    <source>
        <dbReference type="ARBA" id="ARBA00013797"/>
    </source>
</evidence>
<dbReference type="Pfam" id="PF05007">
    <property type="entry name" value="Mannosyl_trans"/>
    <property type="match status" value="1"/>
</dbReference>
<evidence type="ECO:0000313" key="15">
    <source>
        <dbReference type="Proteomes" id="UP000076842"/>
    </source>
</evidence>
<evidence type="ECO:0000256" key="7">
    <source>
        <dbReference type="ARBA" id="ARBA00022679"/>
    </source>
</evidence>